<evidence type="ECO:0000256" key="1">
    <source>
        <dbReference type="SAM" id="SignalP"/>
    </source>
</evidence>
<gene>
    <name evidence="2" type="ORF">KC19_8G092300</name>
</gene>
<proteinExistence type="predicted"/>
<keyword evidence="3" id="KW-1185">Reference proteome</keyword>
<accession>A0A8T0GYS3</accession>
<dbReference type="Proteomes" id="UP000822688">
    <property type="component" value="Chromosome 8"/>
</dbReference>
<sequence length="76" mass="8312">MDRPSSPSENEFSLILMAWVRNVLLLLVMALLLLTSGEGRTVPTPCWQLPKPCDHAWPPPAAPKRSAPSTTTFVIG</sequence>
<dbReference type="AlphaFoldDB" id="A0A8T0GYS3"/>
<feature type="chain" id="PRO_5035797475" evidence="1">
    <location>
        <begin position="40"/>
        <end position="76"/>
    </location>
</feature>
<name>A0A8T0GYS3_CERPU</name>
<dbReference type="EMBL" id="CM026429">
    <property type="protein sequence ID" value="KAG0564210.1"/>
    <property type="molecule type" value="Genomic_DNA"/>
</dbReference>
<protein>
    <submittedName>
        <fullName evidence="2">Uncharacterized protein</fullName>
    </submittedName>
</protein>
<evidence type="ECO:0000313" key="2">
    <source>
        <dbReference type="EMBL" id="KAG0564210.1"/>
    </source>
</evidence>
<reference evidence="2" key="1">
    <citation type="submission" date="2020-06" db="EMBL/GenBank/DDBJ databases">
        <title>WGS assembly of Ceratodon purpureus strain R40.</title>
        <authorList>
            <person name="Carey S.B."/>
            <person name="Jenkins J."/>
            <person name="Shu S."/>
            <person name="Lovell J.T."/>
            <person name="Sreedasyam A."/>
            <person name="Maumus F."/>
            <person name="Tiley G.P."/>
            <person name="Fernandez-Pozo N."/>
            <person name="Barry K."/>
            <person name="Chen C."/>
            <person name="Wang M."/>
            <person name="Lipzen A."/>
            <person name="Daum C."/>
            <person name="Saski C.A."/>
            <person name="Payton A.C."/>
            <person name="Mcbreen J.C."/>
            <person name="Conrad R.E."/>
            <person name="Kollar L.M."/>
            <person name="Olsson S."/>
            <person name="Huttunen S."/>
            <person name="Landis J.B."/>
            <person name="Wickett N.J."/>
            <person name="Johnson M.G."/>
            <person name="Rensing S.A."/>
            <person name="Grimwood J."/>
            <person name="Schmutz J."/>
            <person name="Mcdaniel S.F."/>
        </authorList>
    </citation>
    <scope>NUCLEOTIDE SEQUENCE</scope>
    <source>
        <strain evidence="2">R40</strain>
    </source>
</reference>
<comment type="caution">
    <text evidence="2">The sequence shown here is derived from an EMBL/GenBank/DDBJ whole genome shotgun (WGS) entry which is preliminary data.</text>
</comment>
<organism evidence="2 3">
    <name type="scientific">Ceratodon purpureus</name>
    <name type="common">Fire moss</name>
    <name type="synonym">Dicranum purpureum</name>
    <dbReference type="NCBI Taxonomy" id="3225"/>
    <lineage>
        <taxon>Eukaryota</taxon>
        <taxon>Viridiplantae</taxon>
        <taxon>Streptophyta</taxon>
        <taxon>Embryophyta</taxon>
        <taxon>Bryophyta</taxon>
        <taxon>Bryophytina</taxon>
        <taxon>Bryopsida</taxon>
        <taxon>Dicranidae</taxon>
        <taxon>Pseudoditrichales</taxon>
        <taxon>Ditrichaceae</taxon>
        <taxon>Ceratodon</taxon>
    </lineage>
</organism>
<keyword evidence="1" id="KW-0732">Signal</keyword>
<evidence type="ECO:0000313" key="3">
    <source>
        <dbReference type="Proteomes" id="UP000822688"/>
    </source>
</evidence>
<feature type="signal peptide" evidence="1">
    <location>
        <begin position="1"/>
        <end position="39"/>
    </location>
</feature>